<dbReference type="SUPFAM" id="SSF81606">
    <property type="entry name" value="PP2C-like"/>
    <property type="match status" value="1"/>
</dbReference>
<proteinExistence type="predicted"/>
<dbReference type="GO" id="GO:0004722">
    <property type="term" value="F:protein serine/threonine phosphatase activity"/>
    <property type="evidence" value="ECO:0007669"/>
    <property type="project" value="InterPro"/>
</dbReference>
<dbReference type="EMBL" id="HBNR01006143">
    <property type="protein sequence ID" value="CAE4564428.1"/>
    <property type="molecule type" value="Transcribed_RNA"/>
</dbReference>
<evidence type="ECO:0000256" key="1">
    <source>
        <dbReference type="SAM" id="MobiDB-lite"/>
    </source>
</evidence>
<feature type="domain" description="PPM-type phosphatase" evidence="2">
    <location>
        <begin position="26"/>
        <end position="311"/>
    </location>
</feature>
<dbReference type="InterPro" id="IPR001932">
    <property type="entry name" value="PPM-type_phosphatase-like_dom"/>
</dbReference>
<dbReference type="Gene3D" id="3.60.40.10">
    <property type="entry name" value="PPM-type phosphatase domain"/>
    <property type="match status" value="1"/>
</dbReference>
<accession>A0A6T0SCZ3</accession>
<reference evidence="3" key="1">
    <citation type="submission" date="2021-01" db="EMBL/GenBank/DDBJ databases">
        <authorList>
            <person name="Corre E."/>
            <person name="Pelletier E."/>
            <person name="Niang G."/>
            <person name="Scheremetjew M."/>
            <person name="Finn R."/>
            <person name="Kale V."/>
            <person name="Holt S."/>
            <person name="Cochrane G."/>
            <person name="Meng A."/>
            <person name="Brown T."/>
            <person name="Cohen L."/>
        </authorList>
    </citation>
    <scope>NUCLEOTIDE SEQUENCE</scope>
    <source>
        <strain evidence="3">CCMP3105</strain>
    </source>
</reference>
<protein>
    <recommendedName>
        <fullName evidence="2">PPM-type phosphatase domain-containing protein</fullName>
    </recommendedName>
</protein>
<evidence type="ECO:0000313" key="4">
    <source>
        <dbReference type="EMBL" id="CAE4564428.1"/>
    </source>
</evidence>
<sequence>MAPATSDEFADDDVKAPEHRNNAWLHAGACTAKGLRDSNEDQHLLLSDWCPIPEWPAGLFAVLDGHGGPAVAILASKLLPLKLKAELEAEVDGTACWRHPKLRRAAVQRAFLALDAQLGSKAVSQRSGSTCVAAIVWPEDGGGCRVLLANLGDSRGLIVCGPGSGVPNLEPGGLVKDTVDHRPDAPQEEARIMAAGGLVWDDFGPARVDGDLAMSRAFGDFRLKGDDALPPEEQKVSPMPDVYEFACFAGDVVVLACDGAFDVMTSHEAARLAYDELVSTGGSPASAAQEVVLHSLRLGTMDNVTCVVLQQHSAMPGSLPEPGAGPPEPGADDFVPR</sequence>
<gene>
    <name evidence="3" type="ORF">AMON00008_LOCUS4046</name>
    <name evidence="4" type="ORF">AMON00008_LOCUS4047</name>
</gene>
<evidence type="ECO:0000259" key="2">
    <source>
        <dbReference type="PROSITE" id="PS51746"/>
    </source>
</evidence>
<evidence type="ECO:0000313" key="3">
    <source>
        <dbReference type="EMBL" id="CAE4564427.1"/>
    </source>
</evidence>
<dbReference type="CDD" id="cd00143">
    <property type="entry name" value="PP2Cc"/>
    <property type="match status" value="1"/>
</dbReference>
<name>A0A6T0SCZ3_9DINO</name>
<feature type="region of interest" description="Disordered" evidence="1">
    <location>
        <begin position="315"/>
        <end position="337"/>
    </location>
</feature>
<dbReference type="PROSITE" id="PS51746">
    <property type="entry name" value="PPM_2"/>
    <property type="match status" value="1"/>
</dbReference>
<dbReference type="PANTHER" id="PTHR47992">
    <property type="entry name" value="PROTEIN PHOSPHATASE"/>
    <property type="match status" value="1"/>
</dbReference>
<dbReference type="AlphaFoldDB" id="A0A6T0SCZ3"/>
<dbReference type="EMBL" id="HBNR01006142">
    <property type="protein sequence ID" value="CAE4564427.1"/>
    <property type="molecule type" value="Transcribed_RNA"/>
</dbReference>
<dbReference type="InterPro" id="IPR015655">
    <property type="entry name" value="PP2C"/>
</dbReference>
<dbReference type="InterPro" id="IPR036457">
    <property type="entry name" value="PPM-type-like_dom_sf"/>
</dbReference>
<dbReference type="Pfam" id="PF00481">
    <property type="entry name" value="PP2C"/>
    <property type="match status" value="1"/>
</dbReference>
<organism evidence="3">
    <name type="scientific">Alexandrium monilatum</name>
    <dbReference type="NCBI Taxonomy" id="311494"/>
    <lineage>
        <taxon>Eukaryota</taxon>
        <taxon>Sar</taxon>
        <taxon>Alveolata</taxon>
        <taxon>Dinophyceae</taxon>
        <taxon>Gonyaulacales</taxon>
        <taxon>Pyrocystaceae</taxon>
        <taxon>Alexandrium</taxon>
    </lineage>
</organism>
<dbReference type="SMART" id="SM00332">
    <property type="entry name" value="PP2Cc"/>
    <property type="match status" value="1"/>
</dbReference>